<dbReference type="Proteomes" id="UP000541347">
    <property type="component" value="Unassembled WGS sequence"/>
</dbReference>
<evidence type="ECO:0000313" key="2">
    <source>
        <dbReference type="Proteomes" id="UP000541347"/>
    </source>
</evidence>
<keyword evidence="2" id="KW-1185">Reference proteome</keyword>
<dbReference type="Pfam" id="PF11066">
    <property type="entry name" value="DUF2867"/>
    <property type="match status" value="1"/>
</dbReference>
<evidence type="ECO:0000313" key="1">
    <source>
        <dbReference type="EMBL" id="NBN63728.1"/>
    </source>
</evidence>
<comment type="caution">
    <text evidence="1">The sequence shown here is derived from an EMBL/GenBank/DDBJ whole genome shotgun (WGS) entry which is preliminary data.</text>
</comment>
<sequence>MPTALPRDASARPFLMAPREELHFYDRRSVDLARAVTALDGWKLMRSQPSVLLDLAMRLRDAIACRFGVAPIRGFAPRVPAGLRAGDRLGFFTVDHVSETDLVLTVRDRHLDVMTWLAVDGLAFSVTSSVRVHNLFGRLYLLPVAPAHKLIVAADLRRLRRLVGSPGTSDRQI</sequence>
<dbReference type="RefSeq" id="WP_161675698.1">
    <property type="nucleotide sequence ID" value="NZ_JAABLP010000002.1"/>
</dbReference>
<accession>A0ABW9ZFU6</accession>
<proteinExistence type="predicted"/>
<reference evidence="1 2" key="1">
    <citation type="submission" date="2020-01" db="EMBL/GenBank/DDBJ databases">
        <authorList>
            <person name="Peng S.Y."/>
            <person name="Li J."/>
            <person name="Wang M."/>
            <person name="Wang L."/>
            <person name="Wang C.Q."/>
            <person name="Wang J.R."/>
        </authorList>
    </citation>
    <scope>NUCLEOTIDE SEQUENCE [LARGE SCALE GENOMIC DNA]</scope>
    <source>
        <strain evidence="1 2">XCT-34</strain>
    </source>
</reference>
<protein>
    <submittedName>
        <fullName evidence="1">DUF2867 domain-containing protein</fullName>
    </submittedName>
</protein>
<gene>
    <name evidence="1" type="ORF">GWI71_08560</name>
</gene>
<dbReference type="InterPro" id="IPR021295">
    <property type="entry name" value="DUF2867"/>
</dbReference>
<name>A0ABW9ZFU6_9HYPH</name>
<organism evidence="1 2">
    <name type="scientific">Pannonibacter tanglangensis</name>
    <dbReference type="NCBI Taxonomy" id="2750084"/>
    <lineage>
        <taxon>Bacteria</taxon>
        <taxon>Pseudomonadati</taxon>
        <taxon>Pseudomonadota</taxon>
        <taxon>Alphaproteobacteria</taxon>
        <taxon>Hyphomicrobiales</taxon>
        <taxon>Stappiaceae</taxon>
        <taxon>Pannonibacter</taxon>
    </lineage>
</organism>
<dbReference type="EMBL" id="JAABLP010000002">
    <property type="protein sequence ID" value="NBN63728.1"/>
    <property type="molecule type" value="Genomic_DNA"/>
</dbReference>